<proteinExistence type="predicted"/>
<dbReference type="AlphaFoldDB" id="A0A1H9IYT1"/>
<evidence type="ECO:0000313" key="1">
    <source>
        <dbReference type="EMBL" id="SEQ79743.1"/>
    </source>
</evidence>
<name>A0A1H9IYT1_9GAMM</name>
<reference evidence="2" key="1">
    <citation type="submission" date="2016-10" db="EMBL/GenBank/DDBJ databases">
        <authorList>
            <person name="Varghese N."/>
            <person name="Submissions S."/>
        </authorList>
    </citation>
    <scope>NUCLEOTIDE SEQUENCE [LARGE SCALE GENOMIC DNA]</scope>
    <source>
        <strain evidence="2">DSM 18887</strain>
    </source>
</reference>
<evidence type="ECO:0000313" key="2">
    <source>
        <dbReference type="Proteomes" id="UP000198749"/>
    </source>
</evidence>
<gene>
    <name evidence="1" type="ORF">SAMN03080615_02767</name>
</gene>
<dbReference type="EMBL" id="FOGB01000008">
    <property type="protein sequence ID" value="SEQ79743.1"/>
    <property type="molecule type" value="Genomic_DNA"/>
</dbReference>
<keyword evidence="2" id="KW-1185">Reference proteome</keyword>
<dbReference type="Proteomes" id="UP000198749">
    <property type="component" value="Unassembled WGS sequence"/>
</dbReference>
<accession>A0A1H9IYT1</accession>
<sequence>MLLTIGENFLVVTVTQRPGNFTKRYQLLHLVKGPYTMKALFCYQVRGFRFF</sequence>
<organism evidence="1 2">
    <name type="scientific">Amphritea atlantica</name>
    <dbReference type="NCBI Taxonomy" id="355243"/>
    <lineage>
        <taxon>Bacteria</taxon>
        <taxon>Pseudomonadati</taxon>
        <taxon>Pseudomonadota</taxon>
        <taxon>Gammaproteobacteria</taxon>
        <taxon>Oceanospirillales</taxon>
        <taxon>Oceanospirillaceae</taxon>
        <taxon>Amphritea</taxon>
    </lineage>
</organism>
<protein>
    <submittedName>
        <fullName evidence="1">Uncharacterized protein</fullName>
    </submittedName>
</protein>